<sequence length="120" mass="13866">MFQNALRRLSNETLRFQTAVKYVQFLRGVRPLHVSARHLTDVKDALPFDTSLLEFLVCPLSKKQLRYEEKTNELINEELGIAYPIIDGIPNMIPTDARLIKNDPETPVEPAQRHKTPDLR</sequence>
<reference evidence="8" key="1">
    <citation type="submission" date="2018-06" db="EMBL/GenBank/DDBJ databases">
        <title>Genome assembly of Danube salmon.</title>
        <authorList>
            <person name="Macqueen D.J."/>
            <person name="Gundappa M.K."/>
        </authorList>
    </citation>
    <scope>NUCLEOTIDE SEQUENCE [LARGE SCALE GENOMIC DNA]</scope>
</reference>
<evidence type="ECO:0000256" key="5">
    <source>
        <dbReference type="ARBA" id="ARBA00040939"/>
    </source>
</evidence>
<dbReference type="AlphaFoldDB" id="A0A4W5KKK7"/>
<dbReference type="Proteomes" id="UP000314982">
    <property type="component" value="Unassembled WGS sequence"/>
</dbReference>
<keyword evidence="3" id="KW-0496">Mitochondrion</keyword>
<reference evidence="7" key="2">
    <citation type="submission" date="2025-08" db="UniProtKB">
        <authorList>
            <consortium name="Ensembl"/>
        </authorList>
    </citation>
    <scope>IDENTIFICATION</scope>
</reference>
<dbReference type="FunFam" id="2.20.25.10:FF:000017">
    <property type="entry name" value="protein preY, mitochondrial"/>
    <property type="match status" value="1"/>
</dbReference>
<name>A0A4W5KKK7_9TELE</name>
<evidence type="ECO:0000256" key="2">
    <source>
        <dbReference type="ARBA" id="ARBA00022946"/>
    </source>
</evidence>
<dbReference type="SUPFAM" id="SSF158997">
    <property type="entry name" value="Trm112p-like"/>
    <property type="match status" value="1"/>
</dbReference>
<dbReference type="Pfam" id="PF03966">
    <property type="entry name" value="Trm112p"/>
    <property type="match status" value="1"/>
</dbReference>
<keyword evidence="8" id="KW-1185">Reference proteome</keyword>
<evidence type="ECO:0000256" key="3">
    <source>
        <dbReference type="ARBA" id="ARBA00023128"/>
    </source>
</evidence>
<dbReference type="HAMAP" id="MF_01187">
    <property type="entry name" value="UPF0434"/>
    <property type="match status" value="1"/>
</dbReference>
<dbReference type="PANTHER" id="PTHR33505:SF4">
    <property type="entry name" value="PROTEIN PREY, MITOCHONDRIAL"/>
    <property type="match status" value="1"/>
</dbReference>
<evidence type="ECO:0000256" key="4">
    <source>
        <dbReference type="ARBA" id="ARBA00038479"/>
    </source>
</evidence>
<evidence type="ECO:0000313" key="7">
    <source>
        <dbReference type="Ensembl" id="ENSHHUP00000010930.1"/>
    </source>
</evidence>
<evidence type="ECO:0000256" key="1">
    <source>
        <dbReference type="ARBA" id="ARBA00004173"/>
    </source>
</evidence>
<feature type="region of interest" description="Disordered" evidence="6">
    <location>
        <begin position="97"/>
        <end position="120"/>
    </location>
</feature>
<evidence type="ECO:0000313" key="8">
    <source>
        <dbReference type="Proteomes" id="UP000314982"/>
    </source>
</evidence>
<dbReference type="Gene3D" id="2.20.25.10">
    <property type="match status" value="1"/>
</dbReference>
<dbReference type="GeneTree" id="ENSGT00390000015889"/>
<proteinExistence type="inferred from homology"/>
<dbReference type="Ensembl" id="ENSHHUT00000011277.1">
    <property type="protein sequence ID" value="ENSHHUP00000010930.1"/>
    <property type="gene ID" value="ENSHHUG00000006683.1"/>
</dbReference>
<feature type="compositionally biased region" description="Basic and acidic residues" evidence="6">
    <location>
        <begin position="111"/>
        <end position="120"/>
    </location>
</feature>
<reference evidence="7" key="3">
    <citation type="submission" date="2025-09" db="UniProtKB">
        <authorList>
            <consortium name="Ensembl"/>
        </authorList>
    </citation>
    <scope>IDENTIFICATION</scope>
</reference>
<dbReference type="PANTHER" id="PTHR33505">
    <property type="entry name" value="ZGC:162634"/>
    <property type="match status" value="1"/>
</dbReference>
<protein>
    <recommendedName>
        <fullName evidence="5">Protein preY, mitochondrial</fullName>
    </recommendedName>
</protein>
<evidence type="ECO:0000256" key="6">
    <source>
        <dbReference type="SAM" id="MobiDB-lite"/>
    </source>
</evidence>
<comment type="subcellular location">
    <subcellularLocation>
        <location evidence="1">Mitochondrion</location>
    </subcellularLocation>
</comment>
<dbReference type="InterPro" id="IPR005651">
    <property type="entry name" value="Trm112-like"/>
</dbReference>
<dbReference type="STRING" id="62062.ENSHHUP00000010930"/>
<keyword evidence="2" id="KW-0809">Transit peptide</keyword>
<comment type="similarity">
    <text evidence="4">Belongs to the PREY family.</text>
</comment>
<organism evidence="7 8">
    <name type="scientific">Hucho hucho</name>
    <name type="common">huchen</name>
    <dbReference type="NCBI Taxonomy" id="62062"/>
    <lineage>
        <taxon>Eukaryota</taxon>
        <taxon>Metazoa</taxon>
        <taxon>Chordata</taxon>
        <taxon>Craniata</taxon>
        <taxon>Vertebrata</taxon>
        <taxon>Euteleostomi</taxon>
        <taxon>Actinopterygii</taxon>
        <taxon>Neopterygii</taxon>
        <taxon>Teleostei</taxon>
        <taxon>Protacanthopterygii</taxon>
        <taxon>Salmoniformes</taxon>
        <taxon>Salmonidae</taxon>
        <taxon>Salmoninae</taxon>
        <taxon>Hucho</taxon>
    </lineage>
</organism>
<dbReference type="GO" id="GO:0005739">
    <property type="term" value="C:mitochondrion"/>
    <property type="evidence" value="ECO:0007669"/>
    <property type="project" value="UniProtKB-SubCell"/>
</dbReference>
<accession>A0A4W5KKK7</accession>